<evidence type="ECO:0000313" key="2">
    <source>
        <dbReference type="Proteomes" id="UP000821865"/>
    </source>
</evidence>
<name>A0ACB8D882_DERSI</name>
<organism evidence="1 2">
    <name type="scientific">Dermacentor silvarum</name>
    <name type="common">Tick</name>
    <dbReference type="NCBI Taxonomy" id="543639"/>
    <lineage>
        <taxon>Eukaryota</taxon>
        <taxon>Metazoa</taxon>
        <taxon>Ecdysozoa</taxon>
        <taxon>Arthropoda</taxon>
        <taxon>Chelicerata</taxon>
        <taxon>Arachnida</taxon>
        <taxon>Acari</taxon>
        <taxon>Parasitiformes</taxon>
        <taxon>Ixodida</taxon>
        <taxon>Ixodoidea</taxon>
        <taxon>Ixodidae</taxon>
        <taxon>Rhipicephalinae</taxon>
        <taxon>Dermacentor</taxon>
    </lineage>
</organism>
<dbReference type="Proteomes" id="UP000821865">
    <property type="component" value="Chromosome 3"/>
</dbReference>
<proteinExistence type="predicted"/>
<comment type="caution">
    <text evidence="1">The sequence shown here is derived from an EMBL/GenBank/DDBJ whole genome shotgun (WGS) entry which is preliminary data.</text>
</comment>
<dbReference type="EMBL" id="CM023472">
    <property type="protein sequence ID" value="KAH7960637.1"/>
    <property type="molecule type" value="Genomic_DNA"/>
</dbReference>
<gene>
    <name evidence="1" type="ORF">HPB49_021944</name>
</gene>
<protein>
    <submittedName>
        <fullName evidence="1">Uncharacterized protein</fullName>
    </submittedName>
</protein>
<reference evidence="1" key="1">
    <citation type="submission" date="2020-05" db="EMBL/GenBank/DDBJ databases">
        <title>Large-scale comparative analyses of tick genomes elucidate their genetic diversity and vector capacities.</title>
        <authorList>
            <person name="Jia N."/>
            <person name="Wang J."/>
            <person name="Shi W."/>
            <person name="Du L."/>
            <person name="Sun Y."/>
            <person name="Zhan W."/>
            <person name="Jiang J."/>
            <person name="Wang Q."/>
            <person name="Zhang B."/>
            <person name="Ji P."/>
            <person name="Sakyi L.B."/>
            <person name="Cui X."/>
            <person name="Yuan T."/>
            <person name="Jiang B."/>
            <person name="Yang W."/>
            <person name="Lam T.T.-Y."/>
            <person name="Chang Q."/>
            <person name="Ding S."/>
            <person name="Wang X."/>
            <person name="Zhu J."/>
            <person name="Ruan X."/>
            <person name="Zhao L."/>
            <person name="Wei J."/>
            <person name="Que T."/>
            <person name="Du C."/>
            <person name="Cheng J."/>
            <person name="Dai P."/>
            <person name="Han X."/>
            <person name="Huang E."/>
            <person name="Gao Y."/>
            <person name="Liu J."/>
            <person name="Shao H."/>
            <person name="Ye R."/>
            <person name="Li L."/>
            <person name="Wei W."/>
            <person name="Wang X."/>
            <person name="Wang C."/>
            <person name="Yang T."/>
            <person name="Huo Q."/>
            <person name="Li W."/>
            <person name="Guo W."/>
            <person name="Chen H."/>
            <person name="Zhou L."/>
            <person name="Ni X."/>
            <person name="Tian J."/>
            <person name="Zhou Y."/>
            <person name="Sheng Y."/>
            <person name="Liu T."/>
            <person name="Pan Y."/>
            <person name="Xia L."/>
            <person name="Li J."/>
            <person name="Zhao F."/>
            <person name="Cao W."/>
        </authorList>
    </citation>
    <scope>NUCLEOTIDE SEQUENCE</scope>
    <source>
        <strain evidence="1">Dsil-2018</strain>
    </source>
</reference>
<sequence length="455" mass="51267">MVGVLRLCPAVALLVVAFAADSDLTGSTKDFQTLAARLEEKCLKKVGMTPEEISTQQELEFLDYVDLYARTPETSKGIRSKWEAFMYLDYLGLHSVSKHFEEECLARSKPIQESFASYRNERTQKVQKELLSYFDEGKQAQFFAIWDSVVSRSTAIAETMCHDLEFHLRLHFAVYPLRYPEKANLQGSMTVEGAMSNFRQYIESIKARTEDPLVYFALPYVQNPRQFPVFKPVFEAKGYYENVCRLDFSKIKQDLSEASASTRALLLQALRWGLEASLQKAKLLSSPDVRHQVDQVCERLLSSDANVDDGIVDSLSEDDEDDEDSQEESEPEPELDMDDIVQALPHQMYGDQLLKVFYEEENQDTVSQRALTVSRLEESSPDQSLEETTVNAPETSQSDEIDCSQATHTEAVEFTAPPVDEQASELVKQLTGEEKTVVAAAGQTAPPSDKVNGLK</sequence>
<evidence type="ECO:0000313" key="1">
    <source>
        <dbReference type="EMBL" id="KAH7960637.1"/>
    </source>
</evidence>
<keyword evidence="2" id="KW-1185">Reference proteome</keyword>
<accession>A0ACB8D882</accession>